<reference evidence="6" key="1">
    <citation type="submission" date="2018-11" db="EMBL/GenBank/DDBJ databases">
        <title>A distinct lineage of giant viruses engineers rhodopsin photosystems in predatory marine eukaryotes.</title>
        <authorList>
            <person name="Needham D.M."/>
            <person name="Yoshizawa S."/>
            <person name="Hosaka T."/>
            <person name="Poirier C."/>
            <person name="Choi C.-J."/>
            <person name="Hehenberger E."/>
            <person name="Irwin N.A.T."/>
            <person name="Wilken S."/>
            <person name="Yung C.-M."/>
            <person name="Bachy C."/>
            <person name="Kurihara R."/>
            <person name="Nakajima Y."/>
            <person name="Kojima K."/>
            <person name="Kimura-Someya T."/>
            <person name="Leonard G."/>
            <person name="Malmstrom R.R."/>
            <person name="Mende D."/>
            <person name="Olson D.K."/>
            <person name="Sudo Y."/>
            <person name="Sudek S."/>
            <person name="Richards T.A."/>
            <person name="DeLong E.F."/>
            <person name="Keeling P.J."/>
            <person name="Santoro A.E."/>
            <person name="Shirouzu M."/>
            <person name="Iwasaki W."/>
            <person name="Worden A.Z."/>
        </authorList>
    </citation>
    <scope>NUCLEOTIDE SEQUENCE</scope>
</reference>
<dbReference type="GO" id="GO:0019028">
    <property type="term" value="C:viral capsid"/>
    <property type="evidence" value="ECO:0007669"/>
    <property type="project" value="UniProtKB-KW"/>
</dbReference>
<gene>
    <name evidence="6" type="ORF">5_43</name>
</gene>
<evidence type="ECO:0000256" key="3">
    <source>
        <dbReference type="ARBA" id="ARBA00022844"/>
    </source>
</evidence>
<evidence type="ECO:0000259" key="4">
    <source>
        <dbReference type="Pfam" id="PF04451"/>
    </source>
</evidence>
<dbReference type="InterPro" id="IPR016112">
    <property type="entry name" value="VP_dsDNA_II"/>
</dbReference>
<comment type="subcellular location">
    <subcellularLocation>
        <location evidence="1">Virion</location>
    </subcellularLocation>
</comment>
<evidence type="ECO:0000313" key="6">
    <source>
        <dbReference type="EMBL" id="QDY52246.1"/>
    </source>
</evidence>
<dbReference type="InterPro" id="IPR038519">
    <property type="entry name" value="MCP_C_sf"/>
</dbReference>
<dbReference type="Gene3D" id="2.70.9.20">
    <property type="entry name" value="Major capsid protein Vp54"/>
    <property type="match status" value="1"/>
</dbReference>
<evidence type="ECO:0000256" key="1">
    <source>
        <dbReference type="ARBA" id="ARBA00004328"/>
    </source>
</evidence>
<evidence type="ECO:0000259" key="5">
    <source>
        <dbReference type="Pfam" id="PF16903"/>
    </source>
</evidence>
<feature type="domain" description="Major capsid protein N-terminal" evidence="5">
    <location>
        <begin position="25"/>
        <end position="220"/>
    </location>
</feature>
<feature type="domain" description="Major capsid protein C-terminal" evidence="4">
    <location>
        <begin position="223"/>
        <end position="394"/>
    </location>
</feature>
<dbReference type="SUPFAM" id="SSF49749">
    <property type="entry name" value="Group II dsDNA viruses VP"/>
    <property type="match status" value="2"/>
</dbReference>
<sequence length="399" mass="46543">MVGGLLELCSKGGQDTYFICNPEMSFFNKMYKRHTNFSLETMKFQFNEDVDFGKVVNFTIPRKADLLKNISIQFELPKLDSGFKYVNYIGYSLIDYIEITIGNTVIQRLTGEWLYIYNQLSLNKNKKEAYEIMVGGKSGGNYNNSYSDEGTFIVPINFWFTRDIGLALPIVALQYHEIEIKMSIRNFDECWKKYYNNSDNKPKQVKISNCFINLEYVYLDQIERKEFAQSNHEFLIKQIQYITSKSIRENQDSIKINLNFYNPIVELIFVVQRRESITTTKDYLYYGKKSSGGDTVKSAKLLLNNEERIPEMTGKELRLLNVLDKHTNVPTYNYIYLYSFSLKPESYQPAGSCNFSRFDNKELFIEFEDGIKISNVKVYAVSYNFLRISKGMGGLAYIN</sequence>
<organism evidence="6">
    <name type="scientific">Mimiviridae sp. ChoanoV1</name>
    <dbReference type="NCBI Taxonomy" id="2596887"/>
    <lineage>
        <taxon>Viruses</taxon>
        <taxon>Varidnaviria</taxon>
        <taxon>Bamfordvirae</taxon>
        <taxon>Nucleocytoviricota</taxon>
        <taxon>Megaviricetes</taxon>
        <taxon>Imitervirales</taxon>
        <taxon>Schizomimiviridae</taxon>
    </lineage>
</organism>
<dbReference type="Pfam" id="PF04451">
    <property type="entry name" value="Capsid_NCLDV"/>
    <property type="match status" value="1"/>
</dbReference>
<keyword evidence="2" id="KW-0167">Capsid protein</keyword>
<proteinExistence type="predicted"/>
<accession>A0A5B8IE86</accession>
<protein>
    <recommendedName>
        <fullName evidence="7">Major capsid protein</fullName>
    </recommendedName>
</protein>
<name>A0A5B8IE86_9VIRU</name>
<dbReference type="InterPro" id="IPR007542">
    <property type="entry name" value="MCP_C"/>
</dbReference>
<evidence type="ECO:0000256" key="2">
    <source>
        <dbReference type="ARBA" id="ARBA00022561"/>
    </source>
</evidence>
<keyword evidence="3" id="KW-0946">Virion</keyword>
<dbReference type="Pfam" id="PF16903">
    <property type="entry name" value="Capsid_N"/>
    <property type="match status" value="1"/>
</dbReference>
<dbReference type="Gene3D" id="2.70.9.10">
    <property type="entry name" value="Adenovirus Type 2 Hexon, domain 4"/>
    <property type="match status" value="1"/>
</dbReference>
<dbReference type="GO" id="GO:0005198">
    <property type="term" value="F:structural molecule activity"/>
    <property type="evidence" value="ECO:0007669"/>
    <property type="project" value="InterPro"/>
</dbReference>
<dbReference type="EMBL" id="MK250089">
    <property type="protein sequence ID" value="QDY52246.1"/>
    <property type="molecule type" value="Genomic_DNA"/>
</dbReference>
<dbReference type="InterPro" id="IPR031654">
    <property type="entry name" value="Capsid_N"/>
</dbReference>
<evidence type="ECO:0008006" key="7">
    <source>
        <dbReference type="Google" id="ProtNLM"/>
    </source>
</evidence>